<evidence type="ECO:0008006" key="4">
    <source>
        <dbReference type="Google" id="ProtNLM"/>
    </source>
</evidence>
<dbReference type="EMBL" id="ABOX02000025">
    <property type="protein sequence ID" value="EEF59614.1"/>
    <property type="molecule type" value="Genomic_DNA"/>
</dbReference>
<feature type="compositionally biased region" description="Basic and acidic residues" evidence="1">
    <location>
        <begin position="493"/>
        <end position="507"/>
    </location>
</feature>
<feature type="region of interest" description="Disordered" evidence="1">
    <location>
        <begin position="138"/>
        <end position="158"/>
    </location>
</feature>
<evidence type="ECO:0000256" key="1">
    <source>
        <dbReference type="SAM" id="MobiDB-lite"/>
    </source>
</evidence>
<dbReference type="STRING" id="320771.Cflav_PD2603"/>
<comment type="caution">
    <text evidence="2">The sequence shown here is derived from an EMBL/GenBank/DDBJ whole genome shotgun (WGS) entry which is preliminary data.</text>
</comment>
<evidence type="ECO:0000313" key="3">
    <source>
        <dbReference type="Proteomes" id="UP000003688"/>
    </source>
</evidence>
<reference evidence="2 3" key="1">
    <citation type="journal article" date="2011" name="J. Bacteriol.">
        <title>Genome sequence of 'Pedosphaera parvula' Ellin514, an aerobic Verrucomicrobial isolate from pasture soil.</title>
        <authorList>
            <person name="Kant R."/>
            <person name="van Passel M.W."/>
            <person name="Sangwan P."/>
            <person name="Palva A."/>
            <person name="Lucas S."/>
            <person name="Copeland A."/>
            <person name="Lapidus A."/>
            <person name="Glavina Del Rio T."/>
            <person name="Dalin E."/>
            <person name="Tice H."/>
            <person name="Bruce D."/>
            <person name="Goodwin L."/>
            <person name="Pitluck S."/>
            <person name="Chertkov O."/>
            <person name="Larimer F.W."/>
            <person name="Land M.L."/>
            <person name="Hauser L."/>
            <person name="Brettin T.S."/>
            <person name="Detter J.C."/>
            <person name="Han S."/>
            <person name="de Vos W.M."/>
            <person name="Janssen P.H."/>
            <person name="Smidt H."/>
        </authorList>
    </citation>
    <scope>NUCLEOTIDE SEQUENCE [LARGE SCALE GENOMIC DNA]</scope>
    <source>
        <strain evidence="2 3">Ellin514</strain>
    </source>
</reference>
<dbReference type="OrthoDB" id="191602at2"/>
<dbReference type="Proteomes" id="UP000003688">
    <property type="component" value="Unassembled WGS sequence"/>
</dbReference>
<protein>
    <recommendedName>
        <fullName evidence="4">Type II secretion system protein GspG C-terminal domain-containing protein</fullName>
    </recommendedName>
</protein>
<sequence length="523" mass="59663">MTDHQPTSIEKRGFLRCLFSWRMIRRYLFCLACLATLVALFYAVENWRGKHAWEQYKRELTARGINMDWHQFIPPPVPDEQNFAMTPFLAALYDFNPEPLQPGQSRWKDTNAYNRATQFGTDLDHEYVKWSEAKRTSLQDAPSDSKANSKTSAGLNSTANAKEASEILKYLEKYGPVLEEVRLASRRPYSRFNLRYDEENPAAILLPHLGVLNHTSQVLKMRAEAELASGKTDAAAEDVNLLLHLSDSIENEPTVISVLVRNIITKNALQVVWEGLAAHQWSDNQLKSFQDGLEKQSLIKHFDRTLHAEAAAFGNQLFEYMRNHGSELPVTLDQNSPKAIGVLYKWSPKGWFYQEQLSYLRTFNEKILPFITPESKRVNPQALNNSSKYVADLGANPFSTLWHHRIFTVLLIPTVDMLSAKIAKGQTDVDLAVLAGALERYRLARGELPDSLELLVPQFIGNIPRETVNGEPFKYQRTNDRQFELYSVGWNEKDDGGKTINSKDGKSIDPTQGDWVWPQYPSQ</sequence>
<accession>B9XKE4</accession>
<gene>
    <name evidence="2" type="ORF">Cflav_PD2603</name>
</gene>
<dbReference type="InterPro" id="IPR045584">
    <property type="entry name" value="Pilin-like"/>
</dbReference>
<name>B9XKE4_PEDPL</name>
<organism evidence="2 3">
    <name type="scientific">Pedosphaera parvula (strain Ellin514)</name>
    <dbReference type="NCBI Taxonomy" id="320771"/>
    <lineage>
        <taxon>Bacteria</taxon>
        <taxon>Pseudomonadati</taxon>
        <taxon>Verrucomicrobiota</taxon>
        <taxon>Pedosphaerae</taxon>
        <taxon>Pedosphaerales</taxon>
        <taxon>Pedosphaeraceae</taxon>
        <taxon>Pedosphaera</taxon>
    </lineage>
</organism>
<proteinExistence type="predicted"/>
<evidence type="ECO:0000313" key="2">
    <source>
        <dbReference type="EMBL" id="EEF59614.1"/>
    </source>
</evidence>
<keyword evidence="3" id="KW-1185">Reference proteome</keyword>
<dbReference type="RefSeq" id="WP_007416287.1">
    <property type="nucleotide sequence ID" value="NZ_ABOX02000025.1"/>
</dbReference>
<dbReference type="AlphaFoldDB" id="B9XKE4"/>
<feature type="region of interest" description="Disordered" evidence="1">
    <location>
        <begin position="493"/>
        <end position="523"/>
    </location>
</feature>
<dbReference type="SUPFAM" id="SSF54523">
    <property type="entry name" value="Pili subunits"/>
    <property type="match status" value="1"/>
</dbReference>